<dbReference type="Proteomes" id="UP001360953">
    <property type="component" value="Unassembled WGS sequence"/>
</dbReference>
<dbReference type="GeneID" id="92033865"/>
<protein>
    <submittedName>
        <fullName evidence="2">Uncharacterized protein</fullName>
    </submittedName>
</protein>
<name>A0ABR1LFG5_9PEZI</name>
<dbReference type="RefSeq" id="XP_066652991.1">
    <property type="nucleotide sequence ID" value="XM_066800959.1"/>
</dbReference>
<evidence type="ECO:0000313" key="3">
    <source>
        <dbReference type="Proteomes" id="UP001360953"/>
    </source>
</evidence>
<sequence length="86" mass="9685">MATTFQRLQSLGCVTLPPSLGLLLGFLLAVALSVDILGLLNLVVKITFQALQSFVAPPHLRRFRIFICIQRAYLESNSIEDFCFQW</sequence>
<keyword evidence="1" id="KW-0472">Membrane</keyword>
<feature type="transmembrane region" description="Helical" evidence="1">
    <location>
        <begin position="20"/>
        <end position="44"/>
    </location>
</feature>
<comment type="caution">
    <text evidence="2">The sequence shown here is derived from an EMBL/GenBank/DDBJ whole genome shotgun (WGS) entry which is preliminary data.</text>
</comment>
<keyword evidence="3" id="KW-1185">Reference proteome</keyword>
<gene>
    <name evidence="2" type="ORF">J3D65DRAFT_631920</name>
</gene>
<organism evidence="2 3">
    <name type="scientific">Phyllosticta citribraziliensis</name>
    <dbReference type="NCBI Taxonomy" id="989973"/>
    <lineage>
        <taxon>Eukaryota</taxon>
        <taxon>Fungi</taxon>
        <taxon>Dikarya</taxon>
        <taxon>Ascomycota</taxon>
        <taxon>Pezizomycotina</taxon>
        <taxon>Dothideomycetes</taxon>
        <taxon>Dothideomycetes incertae sedis</taxon>
        <taxon>Botryosphaeriales</taxon>
        <taxon>Phyllostictaceae</taxon>
        <taxon>Phyllosticta</taxon>
    </lineage>
</organism>
<accession>A0ABR1LFG5</accession>
<reference evidence="2 3" key="1">
    <citation type="submission" date="2024-04" db="EMBL/GenBank/DDBJ databases">
        <title>Phyllosticta paracitricarpa is synonymous to the EU quarantine fungus P. citricarpa based on phylogenomic analyses.</title>
        <authorList>
            <consortium name="Lawrence Berkeley National Laboratory"/>
            <person name="Van ingen-buijs V.A."/>
            <person name="Van westerhoven A.C."/>
            <person name="Haridas S."/>
            <person name="Skiadas P."/>
            <person name="Martin F."/>
            <person name="Groenewald J.Z."/>
            <person name="Crous P.W."/>
            <person name="Seidl M.F."/>
        </authorList>
    </citation>
    <scope>NUCLEOTIDE SEQUENCE [LARGE SCALE GENOMIC DNA]</scope>
    <source>
        <strain evidence="2 3">CPC 17464</strain>
    </source>
</reference>
<proteinExistence type="predicted"/>
<keyword evidence="1" id="KW-0812">Transmembrane</keyword>
<dbReference type="EMBL" id="JBBPEH010000009">
    <property type="protein sequence ID" value="KAK7533952.1"/>
    <property type="molecule type" value="Genomic_DNA"/>
</dbReference>
<evidence type="ECO:0000256" key="1">
    <source>
        <dbReference type="SAM" id="Phobius"/>
    </source>
</evidence>
<evidence type="ECO:0000313" key="2">
    <source>
        <dbReference type="EMBL" id="KAK7533952.1"/>
    </source>
</evidence>
<keyword evidence="1" id="KW-1133">Transmembrane helix</keyword>